<dbReference type="PANTHER" id="PTHR30273:SF2">
    <property type="entry name" value="PROTEIN FECR"/>
    <property type="match status" value="1"/>
</dbReference>
<name>A0A3B1DP74_9ZZZZ</name>
<feature type="domain" description="FecR protein" evidence="2">
    <location>
        <begin position="139"/>
        <end position="226"/>
    </location>
</feature>
<reference evidence="3" key="1">
    <citation type="submission" date="2018-06" db="EMBL/GenBank/DDBJ databases">
        <authorList>
            <person name="Zhirakovskaya E."/>
        </authorList>
    </citation>
    <scope>NUCLEOTIDE SEQUENCE</scope>
</reference>
<feature type="transmembrane region" description="Helical" evidence="1">
    <location>
        <begin position="94"/>
        <end position="115"/>
    </location>
</feature>
<evidence type="ECO:0000313" key="3">
    <source>
        <dbReference type="EMBL" id="VAX37914.1"/>
    </source>
</evidence>
<gene>
    <name evidence="3" type="ORF">MNBD_PLANCTO02-1649</name>
</gene>
<sequence length="419" mass="47304">MTYDEITQWDDDQALQDYLDRELSVAEVLLLEKRLCLEADLADRLIELACDDSVLAEWGAPEIFGKWNFPLQRFRFAFPSFKSFSLRKLSGTTILLMVMTLFWSSLIFLGTRYYFSHQNVQQTAIVKKNTPLPKNRQQTITEGTVELILPTGVKVHITAPATFQVTGENGIVLSRGILLAEVTTEKGKGFTVKTPRGNIVDLGTIFGVEVDASGTSSVQVFKGNVELFSSTGVKTPLAAGNTMRAEVGKEGWQPSEKLSKEFYTVLEKHSSSIISLNEPRGWLGGPDGLTEVLYVMYSKRPLKERFAASNKTQKRNWEQCTNHFAIVHFDKTHQTWIFHSNEFSVEFTPVATDLIFARTDFEKSPQDTEGKRVVTFYQEKYGTIHGIEYGYQASDLQIRPDWSIDPTGRGARNFADYSL</sequence>
<keyword evidence="1" id="KW-0812">Transmembrane</keyword>
<dbReference type="AlphaFoldDB" id="A0A3B1DP74"/>
<accession>A0A3B1DP74</accession>
<dbReference type="GO" id="GO:0016989">
    <property type="term" value="F:sigma factor antagonist activity"/>
    <property type="evidence" value="ECO:0007669"/>
    <property type="project" value="TreeGrafter"/>
</dbReference>
<keyword evidence="1" id="KW-1133">Transmembrane helix</keyword>
<dbReference type="PANTHER" id="PTHR30273">
    <property type="entry name" value="PERIPLASMIC SIGNAL SENSOR AND SIGMA FACTOR ACTIVATOR FECR-RELATED"/>
    <property type="match status" value="1"/>
</dbReference>
<evidence type="ECO:0000256" key="1">
    <source>
        <dbReference type="SAM" id="Phobius"/>
    </source>
</evidence>
<protein>
    <recommendedName>
        <fullName evidence="2">FecR protein domain-containing protein</fullName>
    </recommendedName>
</protein>
<dbReference type="InterPro" id="IPR012373">
    <property type="entry name" value="Ferrdict_sens_TM"/>
</dbReference>
<dbReference type="EMBL" id="UOGL01000150">
    <property type="protein sequence ID" value="VAX37914.1"/>
    <property type="molecule type" value="Genomic_DNA"/>
</dbReference>
<dbReference type="Pfam" id="PF04773">
    <property type="entry name" value="FecR"/>
    <property type="match status" value="1"/>
</dbReference>
<dbReference type="Gene3D" id="2.60.120.1440">
    <property type="match status" value="1"/>
</dbReference>
<feature type="non-terminal residue" evidence="3">
    <location>
        <position position="419"/>
    </location>
</feature>
<dbReference type="InterPro" id="IPR006860">
    <property type="entry name" value="FecR"/>
</dbReference>
<organism evidence="3">
    <name type="scientific">hydrothermal vent metagenome</name>
    <dbReference type="NCBI Taxonomy" id="652676"/>
    <lineage>
        <taxon>unclassified sequences</taxon>
        <taxon>metagenomes</taxon>
        <taxon>ecological metagenomes</taxon>
    </lineage>
</organism>
<keyword evidence="1" id="KW-0472">Membrane</keyword>
<proteinExistence type="predicted"/>
<evidence type="ECO:0000259" key="2">
    <source>
        <dbReference type="Pfam" id="PF04773"/>
    </source>
</evidence>